<dbReference type="HOGENOM" id="CLU_2175113_0_0_1"/>
<reference evidence="2" key="1">
    <citation type="submission" date="2015-04" db="UniProtKB">
        <authorList>
            <consortium name="EnsemblPlants"/>
        </authorList>
    </citation>
    <scope>IDENTIFICATION</scope>
</reference>
<evidence type="ECO:0000313" key="2">
    <source>
        <dbReference type="EnsemblPlants" id="OPUNC05G25320.3"/>
    </source>
</evidence>
<dbReference type="AlphaFoldDB" id="A0A0E0L6F5"/>
<dbReference type="EnsemblPlants" id="OPUNC05G25320.3">
    <property type="protein sequence ID" value="OPUNC05G25320.3"/>
    <property type="gene ID" value="OPUNC05G25320"/>
</dbReference>
<keyword evidence="3" id="KW-1185">Reference proteome</keyword>
<dbReference type="EnsemblPlants" id="OPUNC05G25320.6">
    <property type="protein sequence ID" value="OPUNC05G25320.6"/>
    <property type="gene ID" value="OPUNC05G25320"/>
</dbReference>
<dbReference type="EnsemblPlants" id="OPUNC05G25320.8">
    <property type="protein sequence ID" value="OPUNC05G25320.8"/>
    <property type="gene ID" value="OPUNC05G25320"/>
</dbReference>
<dbReference type="Gramene" id="OPUNC05G25320.6">
    <property type="protein sequence ID" value="OPUNC05G25320.6"/>
    <property type="gene ID" value="OPUNC05G25320"/>
</dbReference>
<organism evidence="2">
    <name type="scientific">Oryza punctata</name>
    <name type="common">Red rice</name>
    <dbReference type="NCBI Taxonomy" id="4537"/>
    <lineage>
        <taxon>Eukaryota</taxon>
        <taxon>Viridiplantae</taxon>
        <taxon>Streptophyta</taxon>
        <taxon>Embryophyta</taxon>
        <taxon>Tracheophyta</taxon>
        <taxon>Spermatophyta</taxon>
        <taxon>Magnoliopsida</taxon>
        <taxon>Liliopsida</taxon>
        <taxon>Poales</taxon>
        <taxon>Poaceae</taxon>
        <taxon>BOP clade</taxon>
        <taxon>Oryzoideae</taxon>
        <taxon>Oryzeae</taxon>
        <taxon>Oryzinae</taxon>
        <taxon>Oryza</taxon>
    </lineage>
</organism>
<protein>
    <submittedName>
        <fullName evidence="2">Uncharacterized protein</fullName>
    </submittedName>
</protein>
<evidence type="ECO:0000313" key="3">
    <source>
        <dbReference type="Proteomes" id="UP000026962"/>
    </source>
</evidence>
<name>A0A0E0L6F5_ORYPU</name>
<dbReference type="Gramene" id="OPUNC05G25320.3">
    <property type="protein sequence ID" value="OPUNC05G25320.3"/>
    <property type="gene ID" value="OPUNC05G25320"/>
</dbReference>
<dbReference type="Proteomes" id="UP000026962">
    <property type="component" value="Chromosome 5"/>
</dbReference>
<proteinExistence type="predicted"/>
<feature type="region of interest" description="Disordered" evidence="1">
    <location>
        <begin position="1"/>
        <end position="31"/>
    </location>
</feature>
<evidence type="ECO:0000256" key="1">
    <source>
        <dbReference type="SAM" id="MobiDB-lite"/>
    </source>
</evidence>
<dbReference type="Gramene" id="OPUNC05G25320.8">
    <property type="protein sequence ID" value="OPUNC05G25320.8"/>
    <property type="gene ID" value="OPUNC05G25320"/>
</dbReference>
<sequence length="110" mass="11833">MYTEQKGSPRRTGTEHHSHGAAGCSPAKGAATAPLTSASMATYCTRRGLLRLVADVSNLTAGIRAYKKDKVNCMLDAYVFNNLGLSGFIPLRLEKLSKNLKCGIDIIIPH</sequence>
<reference evidence="2" key="2">
    <citation type="submission" date="2018-05" db="EMBL/GenBank/DDBJ databases">
        <title>OpunRS2 (Oryza punctata Reference Sequence Version 2).</title>
        <authorList>
            <person name="Zhang J."/>
            <person name="Kudrna D."/>
            <person name="Lee S."/>
            <person name="Talag J."/>
            <person name="Welchert J."/>
            <person name="Wing R.A."/>
        </authorList>
    </citation>
    <scope>NUCLEOTIDE SEQUENCE [LARGE SCALE GENOMIC DNA]</scope>
</reference>
<accession>A0A0E0L6F5</accession>